<sequence>MNIIHSTNAPAISLETVGIADNSSEAKPRRNDLLMVITKVSLIGISLLRMPDVQQRSPPSTSIASMEDKGFQKKETIAGPRKGNEL</sequence>
<evidence type="ECO:0000313" key="2">
    <source>
        <dbReference type="EMBL" id="RXH83629.1"/>
    </source>
</evidence>
<name>A0A498IKB6_MALDO</name>
<keyword evidence="3" id="KW-1185">Reference proteome</keyword>
<feature type="compositionally biased region" description="Polar residues" evidence="1">
    <location>
        <begin position="54"/>
        <end position="64"/>
    </location>
</feature>
<reference evidence="2 3" key="1">
    <citation type="submission" date="2018-10" db="EMBL/GenBank/DDBJ databases">
        <title>A high-quality apple genome assembly.</title>
        <authorList>
            <person name="Hu J."/>
        </authorList>
    </citation>
    <scope>NUCLEOTIDE SEQUENCE [LARGE SCALE GENOMIC DNA]</scope>
    <source>
        <strain evidence="3">cv. HFTH1</strain>
        <tissue evidence="2">Young leaf</tissue>
    </source>
</reference>
<evidence type="ECO:0000313" key="3">
    <source>
        <dbReference type="Proteomes" id="UP000290289"/>
    </source>
</evidence>
<evidence type="ECO:0000256" key="1">
    <source>
        <dbReference type="SAM" id="MobiDB-lite"/>
    </source>
</evidence>
<gene>
    <name evidence="2" type="ORF">DVH24_005882</name>
</gene>
<dbReference type="AlphaFoldDB" id="A0A498IKB6"/>
<dbReference type="EMBL" id="RDQH01000337">
    <property type="protein sequence ID" value="RXH83629.1"/>
    <property type="molecule type" value="Genomic_DNA"/>
</dbReference>
<comment type="caution">
    <text evidence="2">The sequence shown here is derived from an EMBL/GenBank/DDBJ whole genome shotgun (WGS) entry which is preliminary data.</text>
</comment>
<organism evidence="2 3">
    <name type="scientific">Malus domestica</name>
    <name type="common">Apple</name>
    <name type="synonym">Pyrus malus</name>
    <dbReference type="NCBI Taxonomy" id="3750"/>
    <lineage>
        <taxon>Eukaryota</taxon>
        <taxon>Viridiplantae</taxon>
        <taxon>Streptophyta</taxon>
        <taxon>Embryophyta</taxon>
        <taxon>Tracheophyta</taxon>
        <taxon>Spermatophyta</taxon>
        <taxon>Magnoliopsida</taxon>
        <taxon>eudicotyledons</taxon>
        <taxon>Gunneridae</taxon>
        <taxon>Pentapetalae</taxon>
        <taxon>rosids</taxon>
        <taxon>fabids</taxon>
        <taxon>Rosales</taxon>
        <taxon>Rosaceae</taxon>
        <taxon>Amygdaloideae</taxon>
        <taxon>Maleae</taxon>
        <taxon>Malus</taxon>
    </lineage>
</organism>
<protein>
    <submittedName>
        <fullName evidence="2">Uncharacterized protein</fullName>
    </submittedName>
</protein>
<proteinExistence type="predicted"/>
<accession>A0A498IKB6</accession>
<dbReference type="Proteomes" id="UP000290289">
    <property type="component" value="Chromosome 11"/>
</dbReference>
<feature type="compositionally biased region" description="Basic and acidic residues" evidence="1">
    <location>
        <begin position="66"/>
        <end position="86"/>
    </location>
</feature>
<feature type="region of interest" description="Disordered" evidence="1">
    <location>
        <begin position="51"/>
        <end position="86"/>
    </location>
</feature>